<keyword evidence="1" id="KW-1133">Transmembrane helix</keyword>
<keyword evidence="3" id="KW-1185">Reference proteome</keyword>
<sequence>MYISGYEAIFEFTNVLISRQEQRIMAKLITSILAAVLVLQAASAPLAKLGEDTYGYYLDVQSVV</sequence>
<evidence type="ECO:0000313" key="2">
    <source>
        <dbReference type="EMBL" id="RUS24718.1"/>
    </source>
</evidence>
<reference evidence="2 3" key="1">
    <citation type="journal article" date="2018" name="New Phytol.">
        <title>Phylogenomics of Endogonaceae and evolution of mycorrhizas within Mucoromycota.</title>
        <authorList>
            <person name="Chang Y."/>
            <person name="Desiro A."/>
            <person name="Na H."/>
            <person name="Sandor L."/>
            <person name="Lipzen A."/>
            <person name="Clum A."/>
            <person name="Barry K."/>
            <person name="Grigoriev I.V."/>
            <person name="Martin F.M."/>
            <person name="Stajich J.E."/>
            <person name="Smith M.E."/>
            <person name="Bonito G."/>
            <person name="Spatafora J.W."/>
        </authorList>
    </citation>
    <scope>NUCLEOTIDE SEQUENCE [LARGE SCALE GENOMIC DNA]</scope>
    <source>
        <strain evidence="2 3">AD002</strain>
    </source>
</reference>
<evidence type="ECO:0000256" key="1">
    <source>
        <dbReference type="SAM" id="Phobius"/>
    </source>
</evidence>
<gene>
    <name evidence="2" type="ORF">BC938DRAFT_473181</name>
</gene>
<feature type="transmembrane region" description="Helical" evidence="1">
    <location>
        <begin position="28"/>
        <end position="47"/>
    </location>
</feature>
<keyword evidence="1" id="KW-0472">Membrane</keyword>
<evidence type="ECO:0000313" key="3">
    <source>
        <dbReference type="Proteomes" id="UP000274822"/>
    </source>
</evidence>
<dbReference type="AlphaFoldDB" id="A0A433Q4R0"/>
<dbReference type="Proteomes" id="UP000274822">
    <property type="component" value="Unassembled WGS sequence"/>
</dbReference>
<dbReference type="EMBL" id="RBNJ01015136">
    <property type="protein sequence ID" value="RUS24718.1"/>
    <property type="molecule type" value="Genomic_DNA"/>
</dbReference>
<accession>A0A433Q4R0</accession>
<proteinExistence type="predicted"/>
<protein>
    <submittedName>
        <fullName evidence="2">Uncharacterized protein</fullName>
    </submittedName>
</protein>
<name>A0A433Q4R0_9FUNG</name>
<organism evidence="2 3">
    <name type="scientific">Jimgerdemannia flammicorona</name>
    <dbReference type="NCBI Taxonomy" id="994334"/>
    <lineage>
        <taxon>Eukaryota</taxon>
        <taxon>Fungi</taxon>
        <taxon>Fungi incertae sedis</taxon>
        <taxon>Mucoromycota</taxon>
        <taxon>Mucoromycotina</taxon>
        <taxon>Endogonomycetes</taxon>
        <taxon>Endogonales</taxon>
        <taxon>Endogonaceae</taxon>
        <taxon>Jimgerdemannia</taxon>
    </lineage>
</organism>
<comment type="caution">
    <text evidence="2">The sequence shown here is derived from an EMBL/GenBank/DDBJ whole genome shotgun (WGS) entry which is preliminary data.</text>
</comment>
<keyword evidence="1" id="KW-0812">Transmembrane</keyword>